<keyword evidence="4" id="KW-1185">Reference proteome</keyword>
<organism evidence="3 4">
    <name type="scientific">Iodidimonas gelatinilytica</name>
    <dbReference type="NCBI Taxonomy" id="1236966"/>
    <lineage>
        <taxon>Bacteria</taxon>
        <taxon>Pseudomonadati</taxon>
        <taxon>Pseudomonadota</taxon>
        <taxon>Alphaproteobacteria</taxon>
        <taxon>Iodidimonadales</taxon>
        <taxon>Iodidimonadaceae</taxon>
        <taxon>Iodidimonas</taxon>
    </lineage>
</organism>
<protein>
    <recommendedName>
        <fullName evidence="2">Enolpyruvate transferase domain-containing protein</fullName>
    </recommendedName>
</protein>
<sequence length="58" mass="6051">MGGATVITHLDHRIAMSALVLGCASNRPVSIDDAAPITTSFPDFIPLMNALGTEITLL</sequence>
<reference evidence="3 4" key="1">
    <citation type="submission" date="2019-09" db="EMBL/GenBank/DDBJ databases">
        <title>NBRP : Genome information of microbial organism related human and environment.</title>
        <authorList>
            <person name="Hattori M."/>
            <person name="Oshima K."/>
            <person name="Inaba H."/>
            <person name="Suda W."/>
            <person name="Sakamoto M."/>
            <person name="Iino T."/>
            <person name="Kitahara M."/>
            <person name="Oshida Y."/>
            <person name="Iida T."/>
            <person name="Kudo T."/>
            <person name="Itoh T."/>
            <person name="Ohkuma M."/>
        </authorList>
    </citation>
    <scope>NUCLEOTIDE SEQUENCE [LARGE SCALE GENOMIC DNA]</scope>
    <source>
        <strain evidence="3 4">Mie-1</strain>
    </source>
</reference>
<dbReference type="AlphaFoldDB" id="A0A5A7MYE8"/>
<evidence type="ECO:0000313" key="3">
    <source>
        <dbReference type="EMBL" id="GER01003.1"/>
    </source>
</evidence>
<evidence type="ECO:0000259" key="2">
    <source>
        <dbReference type="Pfam" id="PF00275"/>
    </source>
</evidence>
<dbReference type="InterPro" id="IPR036968">
    <property type="entry name" value="Enolpyruvate_Tfrase_sf"/>
</dbReference>
<dbReference type="SUPFAM" id="SSF55205">
    <property type="entry name" value="EPT/RTPC-like"/>
    <property type="match status" value="1"/>
</dbReference>
<dbReference type="GO" id="GO:0016765">
    <property type="term" value="F:transferase activity, transferring alkyl or aryl (other than methyl) groups"/>
    <property type="evidence" value="ECO:0007669"/>
    <property type="project" value="InterPro"/>
</dbReference>
<dbReference type="Gene3D" id="3.65.10.10">
    <property type="entry name" value="Enolpyruvate transferase domain"/>
    <property type="match status" value="1"/>
</dbReference>
<dbReference type="InterPro" id="IPR013792">
    <property type="entry name" value="RNA3'P_cycl/enolpyr_Trfase_a/b"/>
</dbReference>
<comment type="caution">
    <text evidence="3">The sequence shown here is derived from an EMBL/GenBank/DDBJ whole genome shotgun (WGS) entry which is preliminary data.</text>
</comment>
<proteinExistence type="predicted"/>
<gene>
    <name evidence="3" type="ORF">JCM17845_16260</name>
</gene>
<dbReference type="InterPro" id="IPR001986">
    <property type="entry name" value="Enolpyruvate_Tfrase_dom"/>
</dbReference>
<evidence type="ECO:0000256" key="1">
    <source>
        <dbReference type="ARBA" id="ARBA00022679"/>
    </source>
</evidence>
<keyword evidence="1" id="KW-0808">Transferase</keyword>
<feature type="domain" description="Enolpyruvate transferase" evidence="2">
    <location>
        <begin position="2"/>
        <end position="46"/>
    </location>
</feature>
<accession>A0A5A7MYE8</accession>
<evidence type="ECO:0000313" key="4">
    <source>
        <dbReference type="Proteomes" id="UP000325187"/>
    </source>
</evidence>
<name>A0A5A7MYE8_9PROT</name>
<dbReference type="Proteomes" id="UP000325187">
    <property type="component" value="Unassembled WGS sequence"/>
</dbReference>
<dbReference type="EMBL" id="BKCM01000007">
    <property type="protein sequence ID" value="GER01003.1"/>
    <property type="molecule type" value="Genomic_DNA"/>
</dbReference>
<dbReference type="Pfam" id="PF00275">
    <property type="entry name" value="EPSP_synthase"/>
    <property type="match status" value="1"/>
</dbReference>